<dbReference type="EMBL" id="JAFREL020000003">
    <property type="protein sequence ID" value="MEO1772004.1"/>
    <property type="molecule type" value="Genomic_DNA"/>
</dbReference>
<evidence type="ECO:0000313" key="1">
    <source>
        <dbReference type="EMBL" id="MEO1772004.1"/>
    </source>
</evidence>
<dbReference type="Proteomes" id="UP000664357">
    <property type="component" value="Unassembled WGS sequence"/>
</dbReference>
<evidence type="ECO:0000313" key="2">
    <source>
        <dbReference type="Proteomes" id="UP000664357"/>
    </source>
</evidence>
<organism evidence="1 2">
    <name type="scientific">Candidatus Enterococcus ferrettii</name>
    <dbReference type="NCBI Taxonomy" id="2815324"/>
    <lineage>
        <taxon>Bacteria</taxon>
        <taxon>Bacillati</taxon>
        <taxon>Bacillota</taxon>
        <taxon>Bacilli</taxon>
        <taxon>Lactobacillales</taxon>
        <taxon>Enterococcaceae</taxon>
        <taxon>Enterococcus</taxon>
    </lineage>
</organism>
<name>A0ABV0ETN8_9ENTE</name>
<accession>A0ABV0ETN8</accession>
<keyword evidence="2" id="KW-1185">Reference proteome</keyword>
<comment type="caution">
    <text evidence="1">The sequence shown here is derived from an EMBL/GenBank/DDBJ whole genome shotgun (WGS) entry which is preliminary data.</text>
</comment>
<reference evidence="1 2" key="1">
    <citation type="submission" date="2021-03" db="EMBL/GenBank/DDBJ databases">
        <authorList>
            <person name="Gilmore M.S."/>
            <person name="Schwartzman J."/>
            <person name="Van Tyne D."/>
            <person name="Martin M."/>
            <person name="Earl A.M."/>
            <person name="Manson A.L."/>
            <person name="Straub T."/>
            <person name="Salamzade R."/>
            <person name="Saavedra J."/>
            <person name="Lebreton F."/>
            <person name="Prichula J."/>
            <person name="Schaufler K."/>
            <person name="Gaca A."/>
            <person name="Sgardioli B."/>
            <person name="Wagenaar J."/>
            <person name="Strong T."/>
        </authorList>
    </citation>
    <scope>NUCLEOTIDE SEQUENCE [LARGE SCALE GENOMIC DNA]</scope>
    <source>
        <strain evidence="1 2">665A</strain>
    </source>
</reference>
<gene>
    <name evidence="1" type="ORF">JZO67_003986</name>
</gene>
<sequence>MLPKHSLSSVSILKEYFACTNGLNIINFSGIFMNLKKQQIKTYVDDKITRSLIGIEQKSFENDKFVVIS</sequence>
<reference evidence="1 2" key="2">
    <citation type="submission" date="2024-02" db="EMBL/GenBank/DDBJ databases">
        <title>The Genome Sequence of Enterococcus sp. DIV0159.</title>
        <authorList>
            <person name="Earl A."/>
            <person name="Manson A."/>
            <person name="Gilmore M."/>
            <person name="Sanders J."/>
            <person name="Shea T."/>
            <person name="Howe W."/>
            <person name="Livny J."/>
            <person name="Cuomo C."/>
            <person name="Neafsey D."/>
            <person name="Birren B."/>
        </authorList>
    </citation>
    <scope>NUCLEOTIDE SEQUENCE [LARGE SCALE GENOMIC DNA]</scope>
    <source>
        <strain evidence="1 2">665A</strain>
    </source>
</reference>
<proteinExistence type="predicted"/>
<protein>
    <submittedName>
        <fullName evidence="1">Uncharacterized protein</fullName>
    </submittedName>
</protein>